<keyword evidence="1" id="KW-0175">Coiled coil</keyword>
<feature type="compositionally biased region" description="Low complexity" evidence="2">
    <location>
        <begin position="36"/>
        <end position="75"/>
    </location>
</feature>
<organism evidence="3 4">
    <name type="scientific">Theileria orientalis</name>
    <dbReference type="NCBI Taxonomy" id="68886"/>
    <lineage>
        <taxon>Eukaryota</taxon>
        <taxon>Sar</taxon>
        <taxon>Alveolata</taxon>
        <taxon>Apicomplexa</taxon>
        <taxon>Aconoidasida</taxon>
        <taxon>Piroplasmida</taxon>
        <taxon>Theileriidae</taxon>
        <taxon>Theileria</taxon>
    </lineage>
</organism>
<protein>
    <submittedName>
        <fullName evidence="3">Uncharacterized protein</fullName>
    </submittedName>
</protein>
<dbReference type="EMBL" id="CP056070">
    <property type="protein sequence ID" value="UKK00944.2"/>
    <property type="molecule type" value="Genomic_DNA"/>
</dbReference>
<dbReference type="AlphaFoldDB" id="A0A976QWT9"/>
<evidence type="ECO:0000256" key="1">
    <source>
        <dbReference type="SAM" id="Coils"/>
    </source>
</evidence>
<name>A0A976QWT9_THEOR</name>
<sequence length="541" mass="56475">MKIYRISKYILVYLLARGHWNLMVPVRADVEGDGSSGMSSADGGSSAETPAEGSGLAAPAAPEGSSSSPDAGSASTDGSVSVPAGVAADSSRAGPDAGSTAGDGSGHVAGGSDGDGSAGSPADGASSGEASTDPDATDSSSSHAAAEEKAEVSTDDDAGSPADGASSGEASTDPDATDSSSSHAAAEEKAEVSTDDDASAGSPADGAGAHVENAELVAKKESAKRLADEARKAGEEIIRRANELSKAIEESDDLEKFTAKLDASAYQLCIETTKLHESALPTDMMYYSSFPDGWHFGDPETLKEVRMFEIKMKEKVRAAIVEKKKVYEKIKKQIDELTKELMSVAAEIKKLEEEHDEFEKELPALDAPLIKLYKDGADGNLVEMVENTDFIRNKDKDDVGFEFKDGVTCALVKYGNAEVWKKGDNSNVDPNTVTYNDTTTIIIVRGSDWEEKNWRSYQNSSSDRIISNTSTKITYRGPVGTPESSESLAENEDKASVASGEGSEHNEADSGSALRGSASLDGEGSSGEGVAAADYSSVFMD</sequence>
<accession>A0A976QWT9</accession>
<evidence type="ECO:0000313" key="3">
    <source>
        <dbReference type="EMBL" id="UKK00944.2"/>
    </source>
</evidence>
<dbReference type="Pfam" id="PF04385">
    <property type="entry name" value="FAINT"/>
    <property type="match status" value="1"/>
</dbReference>
<feature type="compositionally biased region" description="Low complexity" evidence="2">
    <location>
        <begin position="118"/>
        <end position="144"/>
    </location>
</feature>
<proteinExistence type="predicted"/>
<dbReference type="Proteomes" id="UP000244811">
    <property type="component" value="Chromosome 3"/>
</dbReference>
<reference evidence="3" key="1">
    <citation type="submission" date="2022-07" db="EMBL/GenBank/DDBJ databases">
        <title>Evaluation of T. orientalis genome assembly methods using nanopore sequencing and analysis of variation between genomes.</title>
        <authorList>
            <person name="Yam J."/>
            <person name="Micallef M.L."/>
            <person name="Liu M."/>
            <person name="Djordjevic S.P."/>
            <person name="Bogema D.R."/>
            <person name="Jenkins C."/>
        </authorList>
    </citation>
    <scope>NUCLEOTIDE SEQUENCE</scope>
    <source>
        <strain evidence="3">Goon Nure</strain>
    </source>
</reference>
<feature type="coiled-coil region" evidence="1">
    <location>
        <begin position="320"/>
        <end position="361"/>
    </location>
</feature>
<gene>
    <name evidence="3" type="ORF">MACK_001754</name>
</gene>
<feature type="compositionally biased region" description="Low complexity" evidence="2">
    <location>
        <begin position="199"/>
        <end position="208"/>
    </location>
</feature>
<feature type="compositionally biased region" description="Low complexity" evidence="2">
    <location>
        <begin position="159"/>
        <end position="184"/>
    </location>
</feature>
<evidence type="ECO:0000313" key="4">
    <source>
        <dbReference type="Proteomes" id="UP000244811"/>
    </source>
</evidence>
<dbReference type="InterPro" id="IPR007480">
    <property type="entry name" value="DUF529"/>
</dbReference>
<feature type="region of interest" description="Disordered" evidence="2">
    <location>
        <begin position="32"/>
        <end position="208"/>
    </location>
</feature>
<feature type="region of interest" description="Disordered" evidence="2">
    <location>
        <begin position="473"/>
        <end position="541"/>
    </location>
</feature>
<evidence type="ECO:0000256" key="2">
    <source>
        <dbReference type="SAM" id="MobiDB-lite"/>
    </source>
</evidence>
<feature type="compositionally biased region" description="Gly residues" evidence="2">
    <location>
        <begin position="101"/>
        <end position="117"/>
    </location>
</feature>